<comment type="caution">
    <text evidence="2">The sequence shown here is derived from an EMBL/GenBank/DDBJ whole genome shotgun (WGS) entry which is preliminary data.</text>
</comment>
<evidence type="ECO:0000313" key="2">
    <source>
        <dbReference type="EMBL" id="CCO26621.1"/>
    </source>
</evidence>
<dbReference type="EMBL" id="CAOJ01000837">
    <property type="protein sequence ID" value="CCO26621.1"/>
    <property type="molecule type" value="Genomic_DNA"/>
</dbReference>
<gene>
    <name evidence="2" type="ORF">BN14_00649</name>
</gene>
<feature type="signal peptide" evidence="1">
    <location>
        <begin position="1"/>
        <end position="15"/>
    </location>
</feature>
<dbReference type="HOGENOM" id="CLU_2185733_0_0_1"/>
<sequence>MYYLFALATAALVAGTPLQPRQSDPCVAIASKGWYKPSQVLSCLQSFPYNETLRNNVVDVVSKTFNFHTSVSFHLNMPDPFTDDTVDVQGELRRIGQTKYDNDFALHQE</sequence>
<proteinExistence type="predicted"/>
<evidence type="ECO:0000313" key="3">
    <source>
        <dbReference type="Proteomes" id="UP000012065"/>
    </source>
</evidence>
<keyword evidence="1" id="KW-0732">Signal</keyword>
<protein>
    <submittedName>
        <fullName evidence="2">Uncharacterized protein</fullName>
    </submittedName>
</protein>
<evidence type="ECO:0000256" key="1">
    <source>
        <dbReference type="SAM" id="SignalP"/>
    </source>
</evidence>
<dbReference type="Proteomes" id="UP000012065">
    <property type="component" value="Unassembled WGS sequence"/>
</dbReference>
<organism evidence="2 3">
    <name type="scientific">Thanatephorus cucumeris (strain AG1-IB / isolate 7/3/14)</name>
    <name type="common">Lettuce bottom rot fungus</name>
    <name type="synonym">Rhizoctonia solani</name>
    <dbReference type="NCBI Taxonomy" id="1108050"/>
    <lineage>
        <taxon>Eukaryota</taxon>
        <taxon>Fungi</taxon>
        <taxon>Dikarya</taxon>
        <taxon>Basidiomycota</taxon>
        <taxon>Agaricomycotina</taxon>
        <taxon>Agaricomycetes</taxon>
        <taxon>Cantharellales</taxon>
        <taxon>Ceratobasidiaceae</taxon>
        <taxon>Rhizoctonia</taxon>
        <taxon>Rhizoctonia solani AG-1</taxon>
    </lineage>
</organism>
<dbReference type="AlphaFoldDB" id="M5BJ46"/>
<accession>M5BJ46</accession>
<name>M5BJ46_THACB</name>
<reference evidence="2 3" key="1">
    <citation type="journal article" date="2013" name="J. Biotechnol.">
        <title>Establishment and interpretation of the genome sequence of the phytopathogenic fungus Rhizoctonia solani AG1-IB isolate 7/3/14.</title>
        <authorList>
            <person name="Wibberg D.W."/>
            <person name="Jelonek L.J."/>
            <person name="Rupp O.R."/>
            <person name="Hennig M.H."/>
            <person name="Eikmeyer F.E."/>
            <person name="Goesmann A.G."/>
            <person name="Hartmann A.H."/>
            <person name="Borriss R.B."/>
            <person name="Grosch R.G."/>
            <person name="Puehler A.P."/>
            <person name="Schlueter A.S."/>
        </authorList>
    </citation>
    <scope>NUCLEOTIDE SEQUENCE [LARGE SCALE GENOMIC DNA]</scope>
    <source>
        <strain evidence="3">AG1-IB / isolate 7/3/14</strain>
    </source>
</reference>
<feature type="chain" id="PRO_5012226650" evidence="1">
    <location>
        <begin position="16"/>
        <end position="109"/>
    </location>
</feature>